<dbReference type="Proteomes" id="UP000664344">
    <property type="component" value="Unassembled WGS sequence"/>
</dbReference>
<evidence type="ECO:0000256" key="3">
    <source>
        <dbReference type="ARBA" id="ARBA00022741"/>
    </source>
</evidence>
<evidence type="ECO:0000256" key="4">
    <source>
        <dbReference type="ARBA" id="ARBA00022840"/>
    </source>
</evidence>
<reference evidence="7 8" key="1">
    <citation type="submission" date="2021-02" db="EMBL/GenBank/DDBJ databases">
        <title>PHA producing bacteria isolated from coastal sediment in Guangdong, Shenzhen.</title>
        <authorList>
            <person name="Zheng W."/>
            <person name="Yu S."/>
            <person name="Huang Y."/>
        </authorList>
    </citation>
    <scope>NUCLEOTIDE SEQUENCE [LARGE SCALE GENOMIC DNA]</scope>
    <source>
        <strain evidence="7 8">TN21-5</strain>
    </source>
</reference>
<dbReference type="InterPro" id="IPR016185">
    <property type="entry name" value="PreATP-grasp_dom_sf"/>
</dbReference>
<proteinExistence type="predicted"/>
<keyword evidence="8" id="KW-1185">Reference proteome</keyword>
<keyword evidence="3" id="KW-0547">Nucleotide-binding</keyword>
<protein>
    <submittedName>
        <fullName evidence="7">Glutathionylspermidine synthase family protein</fullName>
    </submittedName>
</protein>
<keyword evidence="4" id="KW-0067">ATP-binding</keyword>
<evidence type="ECO:0000313" key="8">
    <source>
        <dbReference type="Proteomes" id="UP000664344"/>
    </source>
</evidence>
<keyword evidence="1" id="KW-0436">Ligase</keyword>
<comment type="caution">
    <text evidence="7">The sequence shown here is derived from an EMBL/GenBank/DDBJ whole genome shotgun (WGS) entry which is preliminary data.</text>
</comment>
<name>A0ABS3BE96_9GAMM</name>
<organism evidence="7 8">
    <name type="scientific">Marinobacter daepoensis</name>
    <dbReference type="NCBI Taxonomy" id="262077"/>
    <lineage>
        <taxon>Bacteria</taxon>
        <taxon>Pseudomonadati</taxon>
        <taxon>Pseudomonadota</taxon>
        <taxon>Gammaproteobacteria</taxon>
        <taxon>Pseudomonadales</taxon>
        <taxon>Marinobacteraceae</taxon>
        <taxon>Marinobacter</taxon>
    </lineage>
</organism>
<accession>A0ABS3BE96</accession>
<feature type="domain" description="Glutathionylspermidine synthase pre-ATP-grasp-like" evidence="6">
    <location>
        <begin position="12"/>
        <end position="385"/>
    </location>
</feature>
<dbReference type="EMBL" id="JAFKDB010000015">
    <property type="protein sequence ID" value="MBN7770154.1"/>
    <property type="molecule type" value="Genomic_DNA"/>
</dbReference>
<evidence type="ECO:0000256" key="2">
    <source>
        <dbReference type="ARBA" id="ARBA00022723"/>
    </source>
</evidence>
<dbReference type="Pfam" id="PF03738">
    <property type="entry name" value="GSP_synth"/>
    <property type="match status" value="1"/>
</dbReference>
<keyword evidence="5" id="KW-0460">Magnesium</keyword>
<evidence type="ECO:0000313" key="7">
    <source>
        <dbReference type="EMBL" id="MBN7770154.1"/>
    </source>
</evidence>
<sequence length="387" mass="44102">MQRILSKPRPDWCSQAEALGFRFHTLDGEPYWDETASYRFTLREIEDDIEAPTEALHAMCLDLVDDVVGSERLMDRLAIPVNARDLIAESWKVSEPSLYGRMDFSYDGQGPAKFYEYNADTPTSLYETGYFQWLWLEQQIERQELPGDADQFNRLQEALIERLAMIGRAGQSFHLACCRDHPEDAGTVEYLADCAEQAGLSPQLLFMDDIGLEPSGRFVDRADNPIEQLFKLYPWEWLWQETFASGLSGSGTQFIEPPWKLILSNKGILPLLWERHRGHPNLLPAWFSDQTPDDPGLQRWVRKPLFSREGANISIETPDGVESRVDGPYDQGPTVLQSWHPPAVFSGHHCLIGSWVVGREAVAMGIREDKTAITRDTSRFVPHFIAD</sequence>
<dbReference type="RefSeq" id="WP_206557455.1">
    <property type="nucleotide sequence ID" value="NZ_JAFKDB010000015.1"/>
</dbReference>
<evidence type="ECO:0000256" key="5">
    <source>
        <dbReference type="ARBA" id="ARBA00022842"/>
    </source>
</evidence>
<dbReference type="SUPFAM" id="SSF52440">
    <property type="entry name" value="PreATP-grasp domain"/>
    <property type="match status" value="1"/>
</dbReference>
<dbReference type="SUPFAM" id="SSF56059">
    <property type="entry name" value="Glutathione synthetase ATP-binding domain-like"/>
    <property type="match status" value="1"/>
</dbReference>
<dbReference type="InterPro" id="IPR005494">
    <property type="entry name" value="GSPS_pre-ATP-grasp-like_dom"/>
</dbReference>
<evidence type="ECO:0000256" key="1">
    <source>
        <dbReference type="ARBA" id="ARBA00022598"/>
    </source>
</evidence>
<evidence type="ECO:0000259" key="6">
    <source>
        <dbReference type="Pfam" id="PF03738"/>
    </source>
</evidence>
<dbReference type="Gene3D" id="3.30.1490.330">
    <property type="match status" value="1"/>
</dbReference>
<keyword evidence="2" id="KW-0479">Metal-binding</keyword>
<gene>
    <name evidence="7" type="ORF">JYP53_09625</name>
</gene>